<dbReference type="RefSeq" id="WP_112889765.1">
    <property type="nucleotide sequence ID" value="NZ_CP068103.1"/>
</dbReference>
<organism evidence="1 2">
    <name type="scientific">Peptoniphilus harei</name>
    <dbReference type="NCBI Taxonomy" id="54005"/>
    <lineage>
        <taxon>Bacteria</taxon>
        <taxon>Bacillati</taxon>
        <taxon>Bacillota</taxon>
        <taxon>Tissierellia</taxon>
        <taxon>Tissierellales</taxon>
        <taxon>Peptoniphilaceae</taxon>
        <taxon>Peptoniphilus</taxon>
    </lineage>
</organism>
<dbReference type="AlphaFoldDB" id="A0A2X1YJ73"/>
<protein>
    <submittedName>
        <fullName evidence="1">Uncharacterized protein</fullName>
    </submittedName>
</protein>
<dbReference type="EMBL" id="UATM01000032">
    <property type="protein sequence ID" value="SPY47591.1"/>
    <property type="molecule type" value="Genomic_DNA"/>
</dbReference>
<evidence type="ECO:0000313" key="1">
    <source>
        <dbReference type="EMBL" id="SPY47591.1"/>
    </source>
</evidence>
<proteinExistence type="predicted"/>
<dbReference type="GeneID" id="83862528"/>
<dbReference type="Proteomes" id="UP000250070">
    <property type="component" value="Unassembled WGS sequence"/>
</dbReference>
<sequence length="84" mass="10196">MKDFWKKLIGSAKKEVSVEKNRQAKGKLNVNDLIYSYLKFVEAEKKRNYKNLKIFNKKFWTSVFKFFNYSWTNEDFNQKIEGKV</sequence>
<evidence type="ECO:0000313" key="2">
    <source>
        <dbReference type="Proteomes" id="UP000250070"/>
    </source>
</evidence>
<accession>A0A2X1YJ73</accession>
<dbReference type="OrthoDB" id="9939007at2"/>
<reference evidence="1 2" key="1">
    <citation type="submission" date="2018-06" db="EMBL/GenBank/DDBJ databases">
        <authorList>
            <consortium name="Pathogen Informatics"/>
            <person name="Doyle S."/>
        </authorList>
    </citation>
    <scope>NUCLEOTIDE SEQUENCE [LARGE SCALE GENOMIC DNA]</scope>
    <source>
        <strain evidence="1 2">NCTC13076</strain>
    </source>
</reference>
<gene>
    <name evidence="1" type="ORF">NCTC13076_01035</name>
</gene>
<name>A0A2X1YJ73_9FIRM</name>